<name>A0A1C3YTA5_9GAMM</name>
<organism evidence="6 7">
    <name type="scientific">Gilliamella bombicola</name>
    <dbReference type="NCBI Taxonomy" id="1798182"/>
    <lineage>
        <taxon>Bacteria</taxon>
        <taxon>Pseudomonadati</taxon>
        <taxon>Pseudomonadota</taxon>
        <taxon>Gammaproteobacteria</taxon>
        <taxon>Orbales</taxon>
        <taxon>Orbaceae</taxon>
        <taxon>Gilliamella</taxon>
    </lineage>
</organism>
<evidence type="ECO:0000313" key="6">
    <source>
        <dbReference type="EMBL" id="SCB73331.1"/>
    </source>
</evidence>
<dbReference type="STRING" id="1798182.GA0061081_101104"/>
<dbReference type="Pfam" id="PF00126">
    <property type="entry name" value="HTH_1"/>
    <property type="match status" value="1"/>
</dbReference>
<keyword evidence="3 6" id="KW-0238">DNA-binding</keyword>
<gene>
    <name evidence="6" type="ORF">GA0061081_101104</name>
</gene>
<dbReference type="Pfam" id="PF03466">
    <property type="entry name" value="LysR_substrate"/>
    <property type="match status" value="1"/>
</dbReference>
<dbReference type="Gene3D" id="1.10.10.10">
    <property type="entry name" value="Winged helix-like DNA-binding domain superfamily/Winged helix DNA-binding domain"/>
    <property type="match status" value="1"/>
</dbReference>
<comment type="similarity">
    <text evidence="1">Belongs to the LysR transcriptional regulatory family.</text>
</comment>
<feature type="domain" description="HTH lysR-type" evidence="5">
    <location>
        <begin position="1"/>
        <end position="58"/>
    </location>
</feature>
<evidence type="ECO:0000256" key="2">
    <source>
        <dbReference type="ARBA" id="ARBA00023015"/>
    </source>
</evidence>
<dbReference type="SUPFAM" id="SSF53850">
    <property type="entry name" value="Periplasmic binding protein-like II"/>
    <property type="match status" value="1"/>
</dbReference>
<dbReference type="InterPro" id="IPR000847">
    <property type="entry name" value="LysR_HTH_N"/>
</dbReference>
<dbReference type="PANTHER" id="PTHR30346">
    <property type="entry name" value="TRANSCRIPTIONAL DUAL REGULATOR HCAR-RELATED"/>
    <property type="match status" value="1"/>
</dbReference>
<evidence type="ECO:0000256" key="3">
    <source>
        <dbReference type="ARBA" id="ARBA00023125"/>
    </source>
</evidence>
<dbReference type="SUPFAM" id="SSF46785">
    <property type="entry name" value="Winged helix' DNA-binding domain"/>
    <property type="match status" value="1"/>
</dbReference>
<dbReference type="EMBL" id="FMAQ01000001">
    <property type="protein sequence ID" value="SCB73331.1"/>
    <property type="molecule type" value="Genomic_DNA"/>
</dbReference>
<evidence type="ECO:0000256" key="4">
    <source>
        <dbReference type="ARBA" id="ARBA00023163"/>
    </source>
</evidence>
<evidence type="ECO:0000259" key="5">
    <source>
        <dbReference type="PROSITE" id="PS50931"/>
    </source>
</evidence>
<dbReference type="CDD" id="cd05466">
    <property type="entry name" value="PBP2_LTTR_substrate"/>
    <property type="match status" value="1"/>
</dbReference>
<dbReference type="InterPro" id="IPR005119">
    <property type="entry name" value="LysR_subst-bd"/>
</dbReference>
<evidence type="ECO:0000256" key="1">
    <source>
        <dbReference type="ARBA" id="ARBA00009437"/>
    </source>
</evidence>
<keyword evidence="4" id="KW-0804">Transcription</keyword>
<dbReference type="AlphaFoldDB" id="A0A1C3YTA5"/>
<protein>
    <submittedName>
        <fullName evidence="6">DNA-binding transcriptional regulator, LysR family</fullName>
    </submittedName>
</protein>
<dbReference type="PANTHER" id="PTHR30346:SF0">
    <property type="entry name" value="HCA OPERON TRANSCRIPTIONAL ACTIVATOR HCAR"/>
    <property type="match status" value="1"/>
</dbReference>
<dbReference type="OrthoDB" id="9067838at2"/>
<dbReference type="GO" id="GO:0003677">
    <property type="term" value="F:DNA binding"/>
    <property type="evidence" value="ECO:0007669"/>
    <property type="project" value="UniProtKB-KW"/>
</dbReference>
<keyword evidence="7" id="KW-1185">Reference proteome</keyword>
<dbReference type="Gene3D" id="3.40.190.290">
    <property type="match status" value="1"/>
</dbReference>
<dbReference type="PRINTS" id="PR00039">
    <property type="entry name" value="HTHLYSR"/>
</dbReference>
<reference evidence="7" key="1">
    <citation type="submission" date="2016-08" db="EMBL/GenBank/DDBJ databases">
        <authorList>
            <person name="Varghese N."/>
            <person name="Submissions Spin"/>
        </authorList>
    </citation>
    <scope>NUCLEOTIDE SEQUENCE [LARGE SCALE GENOMIC DNA]</scope>
    <source>
        <strain evidence="7">R-53248</strain>
    </source>
</reference>
<dbReference type="Proteomes" id="UP000199670">
    <property type="component" value="Unassembled WGS sequence"/>
</dbReference>
<dbReference type="PROSITE" id="PS50931">
    <property type="entry name" value="HTH_LYSR"/>
    <property type="match status" value="1"/>
</dbReference>
<evidence type="ECO:0000313" key="7">
    <source>
        <dbReference type="Proteomes" id="UP000199670"/>
    </source>
</evidence>
<keyword evidence="2" id="KW-0805">Transcription regulation</keyword>
<dbReference type="InterPro" id="IPR036390">
    <property type="entry name" value="WH_DNA-bd_sf"/>
</dbReference>
<dbReference type="GO" id="GO:0032993">
    <property type="term" value="C:protein-DNA complex"/>
    <property type="evidence" value="ECO:0007669"/>
    <property type="project" value="TreeGrafter"/>
</dbReference>
<proteinExistence type="inferred from homology"/>
<accession>A0A1C3YTA5</accession>
<dbReference type="RefSeq" id="WP_091346092.1">
    <property type="nucleotide sequence ID" value="NZ_FMAQ01000001.1"/>
</dbReference>
<dbReference type="GO" id="GO:0003700">
    <property type="term" value="F:DNA-binding transcription factor activity"/>
    <property type="evidence" value="ECO:0007669"/>
    <property type="project" value="InterPro"/>
</dbReference>
<sequence length="290" mass="33520">MYVKKIRLFIVLATSDSFRDAAEKLNITQPALTKQIQLLEGIFGFQLFLRDNHGCYLTDEGKIIYKYALNLTDELDKFLCIVKKIKTGRTGVLNIGHTFSFINILPEMINRYTEHHPMIKIQIHELDSAEQEKRLLSGELDIAFMEKPVNKQIKYEEIGTDHLLIISNPKDNFQINNFNDINQILDKNTLCLPNCDSHFELSQKISKFLSRNSLNFPQVYYTNNVYNSISMSNLHSNVTILPNSLVHNIKSKIKYHELMGKGSKWKIGMSWNEERAGADALTFINEMKNK</sequence>
<dbReference type="InterPro" id="IPR036388">
    <property type="entry name" value="WH-like_DNA-bd_sf"/>
</dbReference>